<evidence type="ECO:0000259" key="2">
    <source>
        <dbReference type="Pfam" id="PF07245"/>
    </source>
</evidence>
<dbReference type="AlphaFoldDB" id="A0AAE9A184"/>
<accession>A0AAE9A184</accession>
<organism evidence="3 4">
    <name type="scientific">Caenorhabditis briggsae</name>
    <dbReference type="NCBI Taxonomy" id="6238"/>
    <lineage>
        <taxon>Eukaryota</taxon>
        <taxon>Metazoa</taxon>
        <taxon>Ecdysozoa</taxon>
        <taxon>Nematoda</taxon>
        <taxon>Chromadorea</taxon>
        <taxon>Rhabditida</taxon>
        <taxon>Rhabditina</taxon>
        <taxon>Rhabditomorpha</taxon>
        <taxon>Rhabditoidea</taxon>
        <taxon>Rhabditidae</taxon>
        <taxon>Peloderinae</taxon>
        <taxon>Caenorhabditis</taxon>
    </lineage>
</organism>
<proteinExistence type="predicted"/>
<reference evidence="3 4" key="1">
    <citation type="submission" date="2022-05" db="EMBL/GenBank/DDBJ databases">
        <title>Chromosome-level reference genomes for two strains of Caenorhabditis briggsae: an improved platform for comparative genomics.</title>
        <authorList>
            <person name="Stevens L."/>
            <person name="Andersen E.C."/>
        </authorList>
    </citation>
    <scope>NUCLEOTIDE SEQUENCE [LARGE SCALE GENOMIC DNA]</scope>
    <source>
        <strain evidence="3">QX1410_ONT</strain>
        <tissue evidence="3">Whole-organism</tissue>
    </source>
</reference>
<protein>
    <recommendedName>
        <fullName evidence="2">Phlebovirus glycoprotein G2 fusion domain-containing protein</fullName>
    </recommendedName>
</protein>
<dbReference type="InterPro" id="IPR009878">
    <property type="entry name" value="Phlebovirus_G2_fusion"/>
</dbReference>
<feature type="region of interest" description="Disordered" evidence="1">
    <location>
        <begin position="62"/>
        <end position="84"/>
    </location>
</feature>
<sequence>MFYYHKCTAGGSSTGDSCEKINKQSIAEFSEPSMSGPGFTNCYASCGCHVITAYRVHYHASTQDSPNRSIPSTSQDSSVQSGNVQIASNPGTVFNKIIGNERFNTWCLDHGFVMT</sequence>
<name>A0AAE9A184_CAEBR</name>
<dbReference type="Pfam" id="PF07245">
    <property type="entry name" value="Phlebovirus_G2"/>
    <property type="match status" value="1"/>
</dbReference>
<dbReference type="Proteomes" id="UP000827892">
    <property type="component" value="Chromosome X"/>
</dbReference>
<evidence type="ECO:0000313" key="4">
    <source>
        <dbReference type="Proteomes" id="UP000827892"/>
    </source>
</evidence>
<dbReference type="EMBL" id="CP090896">
    <property type="protein sequence ID" value="ULT84708.1"/>
    <property type="molecule type" value="Genomic_DNA"/>
</dbReference>
<gene>
    <name evidence="3" type="ORF">L3Y34_013397</name>
</gene>
<feature type="domain" description="Phlebovirus glycoprotein G2 fusion" evidence="2">
    <location>
        <begin position="3"/>
        <end position="49"/>
    </location>
</feature>
<evidence type="ECO:0000256" key="1">
    <source>
        <dbReference type="SAM" id="MobiDB-lite"/>
    </source>
</evidence>
<evidence type="ECO:0000313" key="3">
    <source>
        <dbReference type="EMBL" id="ULT84708.1"/>
    </source>
</evidence>